<feature type="region of interest" description="Disordered" evidence="1">
    <location>
        <begin position="1"/>
        <end position="27"/>
    </location>
</feature>
<feature type="compositionally biased region" description="Basic and acidic residues" evidence="1">
    <location>
        <begin position="81"/>
        <end position="91"/>
    </location>
</feature>
<comment type="caution">
    <text evidence="2">The sequence shown here is derived from an EMBL/GenBank/DDBJ whole genome shotgun (WGS) entry which is preliminary data.</text>
</comment>
<feature type="compositionally biased region" description="Polar residues" evidence="1">
    <location>
        <begin position="1"/>
        <end position="12"/>
    </location>
</feature>
<gene>
    <name evidence="2" type="ORF">EJB05_37652</name>
</gene>
<dbReference type="Gramene" id="TVU14200">
    <property type="protein sequence ID" value="TVU14200"/>
    <property type="gene ID" value="EJB05_37652"/>
</dbReference>
<evidence type="ECO:0000313" key="3">
    <source>
        <dbReference type="Proteomes" id="UP000324897"/>
    </source>
</evidence>
<feature type="non-terminal residue" evidence="2">
    <location>
        <position position="1"/>
    </location>
</feature>
<feature type="region of interest" description="Disordered" evidence="1">
    <location>
        <begin position="81"/>
        <end position="115"/>
    </location>
</feature>
<keyword evidence="3" id="KW-1185">Reference proteome</keyword>
<accession>A0A5J9TS40</accession>
<protein>
    <submittedName>
        <fullName evidence="2">Uncharacterized protein</fullName>
    </submittedName>
</protein>
<name>A0A5J9TS40_9POAL</name>
<proteinExistence type="predicted"/>
<organism evidence="2 3">
    <name type="scientific">Eragrostis curvula</name>
    <name type="common">weeping love grass</name>
    <dbReference type="NCBI Taxonomy" id="38414"/>
    <lineage>
        <taxon>Eukaryota</taxon>
        <taxon>Viridiplantae</taxon>
        <taxon>Streptophyta</taxon>
        <taxon>Embryophyta</taxon>
        <taxon>Tracheophyta</taxon>
        <taxon>Spermatophyta</taxon>
        <taxon>Magnoliopsida</taxon>
        <taxon>Liliopsida</taxon>
        <taxon>Poales</taxon>
        <taxon>Poaceae</taxon>
        <taxon>PACMAD clade</taxon>
        <taxon>Chloridoideae</taxon>
        <taxon>Eragrostideae</taxon>
        <taxon>Eragrostidinae</taxon>
        <taxon>Eragrostis</taxon>
    </lineage>
</organism>
<sequence>MSTVPRQGSCDSSDSHDSLESYKSLESYESWDSYRSDDLMEAPTLSSEELKRAREQALKILASKSPEEAFKIFTQVSEVKIDSQPKEKVETGAKMPPPKADDGKAGATVQPPPKN</sequence>
<dbReference type="AlphaFoldDB" id="A0A5J9TS40"/>
<dbReference type="PANTHER" id="PTHR34808:SF9">
    <property type="entry name" value="OS04G0458800 PROTEIN"/>
    <property type="match status" value="1"/>
</dbReference>
<evidence type="ECO:0000313" key="2">
    <source>
        <dbReference type="EMBL" id="TVU14200.1"/>
    </source>
</evidence>
<dbReference type="OrthoDB" id="603047at2759"/>
<evidence type="ECO:0000256" key="1">
    <source>
        <dbReference type="SAM" id="MobiDB-lite"/>
    </source>
</evidence>
<dbReference type="Proteomes" id="UP000324897">
    <property type="component" value="Unassembled WGS sequence"/>
</dbReference>
<dbReference type="EMBL" id="RWGY01000031">
    <property type="protein sequence ID" value="TVU14200.1"/>
    <property type="molecule type" value="Genomic_DNA"/>
</dbReference>
<reference evidence="2 3" key="1">
    <citation type="journal article" date="2019" name="Sci. Rep.">
        <title>A high-quality genome of Eragrostis curvula grass provides insights into Poaceae evolution and supports new strategies to enhance forage quality.</title>
        <authorList>
            <person name="Carballo J."/>
            <person name="Santos B.A.C.M."/>
            <person name="Zappacosta D."/>
            <person name="Garbus I."/>
            <person name="Selva J.P."/>
            <person name="Gallo C.A."/>
            <person name="Diaz A."/>
            <person name="Albertini E."/>
            <person name="Caccamo M."/>
            <person name="Echenique V."/>
        </authorList>
    </citation>
    <scope>NUCLEOTIDE SEQUENCE [LARGE SCALE GENOMIC DNA]</scope>
    <source>
        <strain evidence="3">cv. Victoria</strain>
        <tissue evidence="2">Leaf</tissue>
    </source>
</reference>
<dbReference type="PANTHER" id="PTHR34808">
    <property type="entry name" value="EXPRESSED PROTEIN"/>
    <property type="match status" value="1"/>
</dbReference>